<dbReference type="OrthoDB" id="7700243at2759"/>
<dbReference type="PANTHER" id="PTHR44329">
    <property type="entry name" value="SERINE/THREONINE-PROTEIN KINASE TNNI3K-RELATED"/>
    <property type="match status" value="1"/>
</dbReference>
<dbReference type="InterPro" id="IPR008266">
    <property type="entry name" value="Tyr_kinase_AS"/>
</dbReference>
<dbReference type="PROSITE" id="PS00107">
    <property type="entry name" value="PROTEIN_KINASE_ATP"/>
    <property type="match status" value="1"/>
</dbReference>
<dbReference type="PROSITE" id="PS00109">
    <property type="entry name" value="PROTEIN_KINASE_TYR"/>
    <property type="match status" value="1"/>
</dbReference>
<evidence type="ECO:0008006" key="9">
    <source>
        <dbReference type="Google" id="ProtNLM"/>
    </source>
</evidence>
<feature type="coiled-coil region" evidence="4">
    <location>
        <begin position="175"/>
        <end position="241"/>
    </location>
</feature>
<protein>
    <recommendedName>
        <fullName evidence="9">Protein kinase domain-containing protein</fullName>
    </recommendedName>
</protein>
<dbReference type="InParanoid" id="A0A1X7TVC6"/>
<dbReference type="InterPro" id="IPR008962">
    <property type="entry name" value="PapD-like_sf"/>
</dbReference>
<dbReference type="InterPro" id="IPR000719">
    <property type="entry name" value="Prot_kinase_dom"/>
</dbReference>
<dbReference type="eggNOG" id="KOG0192">
    <property type="taxonomic scope" value="Eukaryota"/>
</dbReference>
<dbReference type="AlphaFoldDB" id="A0A1X7TVC6"/>
<dbReference type="GO" id="GO:0005524">
    <property type="term" value="F:ATP binding"/>
    <property type="evidence" value="ECO:0007669"/>
    <property type="project" value="UniProtKB-UniRule"/>
</dbReference>
<dbReference type="InterPro" id="IPR011009">
    <property type="entry name" value="Kinase-like_dom_sf"/>
</dbReference>
<dbReference type="InterPro" id="IPR013783">
    <property type="entry name" value="Ig-like_fold"/>
</dbReference>
<dbReference type="GO" id="GO:0097527">
    <property type="term" value="P:necroptotic signaling pathway"/>
    <property type="evidence" value="ECO:0007669"/>
    <property type="project" value="TreeGrafter"/>
</dbReference>
<keyword evidence="1 3" id="KW-0547">Nucleotide-binding</keyword>
<keyword evidence="2 3" id="KW-0067">ATP-binding</keyword>
<dbReference type="EnsemblMetazoa" id="XM_020001915.1">
    <property type="protein sequence ID" value="XP_019857474.1"/>
    <property type="gene ID" value="LOC109585786"/>
</dbReference>
<dbReference type="PROSITE" id="PS50202">
    <property type="entry name" value="MSP"/>
    <property type="match status" value="1"/>
</dbReference>
<accession>A0A1X7TVC6</accession>
<dbReference type="STRING" id="400682.A0A1X7TVC6"/>
<organism evidence="7">
    <name type="scientific">Amphimedon queenslandica</name>
    <name type="common">Sponge</name>
    <dbReference type="NCBI Taxonomy" id="400682"/>
    <lineage>
        <taxon>Eukaryota</taxon>
        <taxon>Metazoa</taxon>
        <taxon>Porifera</taxon>
        <taxon>Demospongiae</taxon>
        <taxon>Heteroscleromorpha</taxon>
        <taxon>Haplosclerida</taxon>
        <taxon>Niphatidae</taxon>
        <taxon>Amphimedon</taxon>
    </lineage>
</organism>
<dbReference type="Pfam" id="PF00069">
    <property type="entry name" value="Pkinase"/>
    <property type="match status" value="1"/>
</dbReference>
<reference evidence="7" key="2">
    <citation type="submission" date="2017-05" db="UniProtKB">
        <authorList>
            <consortium name="EnsemblMetazoa"/>
        </authorList>
    </citation>
    <scope>IDENTIFICATION</scope>
</reference>
<evidence type="ECO:0000256" key="4">
    <source>
        <dbReference type="SAM" id="Coils"/>
    </source>
</evidence>
<dbReference type="PROSITE" id="PS50011">
    <property type="entry name" value="PROTEIN_KINASE_DOM"/>
    <property type="match status" value="1"/>
</dbReference>
<feature type="domain" description="MSP" evidence="6">
    <location>
        <begin position="10"/>
        <end position="140"/>
    </location>
</feature>
<proteinExistence type="predicted"/>
<dbReference type="Gene3D" id="2.60.40.10">
    <property type="entry name" value="Immunoglobulins"/>
    <property type="match status" value="1"/>
</dbReference>
<evidence type="ECO:0000256" key="3">
    <source>
        <dbReference type="PROSITE-ProRule" id="PRU10141"/>
    </source>
</evidence>
<dbReference type="PANTHER" id="PTHR44329:SF298">
    <property type="entry name" value="MIXED LINEAGE KINASE DOMAIN-LIKE PROTEIN"/>
    <property type="match status" value="1"/>
</dbReference>
<evidence type="ECO:0000313" key="8">
    <source>
        <dbReference type="Proteomes" id="UP000007879"/>
    </source>
</evidence>
<dbReference type="SUPFAM" id="SSF49354">
    <property type="entry name" value="PapD-like"/>
    <property type="match status" value="1"/>
</dbReference>
<evidence type="ECO:0000259" key="6">
    <source>
        <dbReference type="PROSITE" id="PS50202"/>
    </source>
</evidence>
<name>A0A1X7TVC6_AMPQE</name>
<dbReference type="InterPro" id="IPR017441">
    <property type="entry name" value="Protein_kinase_ATP_BS"/>
</dbReference>
<dbReference type="SUPFAM" id="SSF56112">
    <property type="entry name" value="Protein kinase-like (PK-like)"/>
    <property type="match status" value="1"/>
</dbReference>
<dbReference type="Pfam" id="PF00635">
    <property type="entry name" value="Motile_Sperm"/>
    <property type="match status" value="1"/>
</dbReference>
<dbReference type="GO" id="GO:0004672">
    <property type="term" value="F:protein kinase activity"/>
    <property type="evidence" value="ECO:0007669"/>
    <property type="project" value="InterPro"/>
</dbReference>
<evidence type="ECO:0000256" key="2">
    <source>
        <dbReference type="ARBA" id="ARBA00022840"/>
    </source>
</evidence>
<feature type="domain" description="Protein kinase" evidence="5">
    <location>
        <begin position="254"/>
        <end position="513"/>
    </location>
</feature>
<dbReference type="Gene3D" id="1.10.510.10">
    <property type="entry name" value="Transferase(Phosphotransferase) domain 1"/>
    <property type="match status" value="1"/>
</dbReference>
<reference evidence="8" key="1">
    <citation type="journal article" date="2010" name="Nature">
        <title>The Amphimedon queenslandica genome and the evolution of animal complexity.</title>
        <authorList>
            <person name="Srivastava M."/>
            <person name="Simakov O."/>
            <person name="Chapman J."/>
            <person name="Fahey B."/>
            <person name="Gauthier M.E."/>
            <person name="Mitros T."/>
            <person name="Richards G.S."/>
            <person name="Conaco C."/>
            <person name="Dacre M."/>
            <person name="Hellsten U."/>
            <person name="Larroux C."/>
            <person name="Putnam N.H."/>
            <person name="Stanke M."/>
            <person name="Adamska M."/>
            <person name="Darling A."/>
            <person name="Degnan S.M."/>
            <person name="Oakley T.H."/>
            <person name="Plachetzki D.C."/>
            <person name="Zhai Y."/>
            <person name="Adamski M."/>
            <person name="Calcino A."/>
            <person name="Cummins S.F."/>
            <person name="Goodstein D.M."/>
            <person name="Harris C."/>
            <person name="Jackson D.J."/>
            <person name="Leys S.P."/>
            <person name="Shu S."/>
            <person name="Woodcroft B.J."/>
            <person name="Vervoort M."/>
            <person name="Kosik K.S."/>
            <person name="Manning G."/>
            <person name="Degnan B.M."/>
            <person name="Rokhsar D.S."/>
        </authorList>
    </citation>
    <scope>NUCLEOTIDE SEQUENCE [LARGE SCALE GENOMIC DNA]</scope>
</reference>
<evidence type="ECO:0000259" key="5">
    <source>
        <dbReference type="PROSITE" id="PS50011"/>
    </source>
</evidence>
<keyword evidence="8" id="KW-1185">Reference proteome</keyword>
<feature type="binding site" evidence="3">
    <location>
        <position position="281"/>
    </location>
    <ligand>
        <name>ATP</name>
        <dbReference type="ChEBI" id="CHEBI:30616"/>
    </ligand>
</feature>
<dbReference type="InterPro" id="IPR051681">
    <property type="entry name" value="Ser/Thr_Kinases-Pseudokinases"/>
</dbReference>
<keyword evidence="4" id="KW-0175">Coiled coil</keyword>
<evidence type="ECO:0000313" key="7">
    <source>
        <dbReference type="EnsemblMetazoa" id="Aqu2.1.19239_001"/>
    </source>
</evidence>
<gene>
    <name evidence="7" type="primary">109585786</name>
</gene>
<dbReference type="Proteomes" id="UP000007879">
    <property type="component" value="Unassembled WGS sequence"/>
</dbReference>
<sequence length="516" mass="59444">MANQSPSQSPLLLDPLDTLVFKVAKHPLPSVDSENGHTECLLTLTNTSLKRIGFKMKSTAVQHYGADPATGIIEPGRRLVVSVRLWHQTGVDLTTLPWERHKVGVTYHAVSTDCIERDVDIWLKMHKETADTKFLKCVIRHSDNEDEPPLQSYHHYSTRRFENPGTLISDSNPMRVIHESIVSELERQKKQLAQENAQLRSENVQLKDEVNSLRVLLQSTERDYSNELKQVKTQLYELQEESRRSRWEVSSSEIHVKKEIGRGAYATVYEGYFREQRVAVKVLHDMIKSHHNLEVFKREVSLLARVRHPNLLLFIAVAFDHENERPLMVTELMTMSLRIGYTKGIVKRLDMRQIMYDVACALHYLHSQEEPILHRDVSSANVLLQKQDDVWRGKLSDFGAANLARLSVSSAPGAEVYTAPEVPRECVALSFDKTQKQRQEQTTKVDVFSYGVLLCEVFTETPQLPSQREFSTMLRYFENRFPGMHIIIKSCIERDPSLRPTMEEILQELRKIFPSC</sequence>
<evidence type="ECO:0000256" key="1">
    <source>
        <dbReference type="ARBA" id="ARBA00022741"/>
    </source>
</evidence>
<dbReference type="EnsemblMetazoa" id="Aqu2.1.19239_001">
    <property type="protein sequence ID" value="Aqu2.1.19239_001"/>
    <property type="gene ID" value="Aqu2.1.19239"/>
</dbReference>
<dbReference type="KEGG" id="aqu:109585786"/>
<dbReference type="Gene3D" id="3.30.200.20">
    <property type="entry name" value="Phosphorylase Kinase, domain 1"/>
    <property type="match status" value="1"/>
</dbReference>
<dbReference type="InterPro" id="IPR000535">
    <property type="entry name" value="MSP_dom"/>
</dbReference>